<dbReference type="PANTHER" id="PTHR45024:SF2">
    <property type="entry name" value="SCP2 DOMAIN-CONTAINING PROTEIN"/>
    <property type="match status" value="1"/>
</dbReference>
<dbReference type="Gene3D" id="3.40.50.720">
    <property type="entry name" value="NAD(P)-binding Rossmann-like Domain"/>
    <property type="match status" value="1"/>
</dbReference>
<dbReference type="InterPro" id="IPR051687">
    <property type="entry name" value="Peroxisomal_Beta-Oxidation"/>
</dbReference>
<dbReference type="PRINTS" id="PR00081">
    <property type="entry name" value="GDHRDH"/>
</dbReference>
<accession>A0ABT5WTU5</accession>
<name>A0ABT5WTU5_9SPHN</name>
<comment type="similarity">
    <text evidence="1 3">Belongs to the short-chain dehydrogenases/reductases (SDR) family.</text>
</comment>
<dbReference type="EMBL" id="JARESE010000056">
    <property type="protein sequence ID" value="MDE8653294.1"/>
    <property type="molecule type" value="Genomic_DNA"/>
</dbReference>
<evidence type="ECO:0000313" key="5">
    <source>
        <dbReference type="Proteomes" id="UP001216253"/>
    </source>
</evidence>
<dbReference type="RefSeq" id="WP_275229404.1">
    <property type="nucleotide sequence ID" value="NZ_JARESE010000056.1"/>
</dbReference>
<dbReference type="Proteomes" id="UP001216253">
    <property type="component" value="Unassembled WGS sequence"/>
</dbReference>
<dbReference type="PRINTS" id="PR00080">
    <property type="entry name" value="SDRFAMILY"/>
</dbReference>
<dbReference type="InterPro" id="IPR020904">
    <property type="entry name" value="Sc_DH/Rdtase_CS"/>
</dbReference>
<evidence type="ECO:0000256" key="1">
    <source>
        <dbReference type="ARBA" id="ARBA00006484"/>
    </source>
</evidence>
<sequence length="320" mass="32621">MAGPISFAGRVAIVTGAGGGIGRAHALEIGRRGGMVLVNDLGGNVEGAGGSAAMAEQVAGEIRAAGGQAVASGASVATSAGAAAIVETALAAFGRIDVLVNNAGNMRVARIEDTSDEDWDALIATHLSGSFRMTRAVWPHMKAQGYGRIVYTASSAGLFGVEMQGAYAAAKAGIVGLMNVAAIEGGEHGILANAILPNAMSRMADKVAEDWDPAVTARGAAMIEAFGNAMNPEFNTPLAVWLASEACHSTHRIYSQALGRNARVFIGVVPGWQAQRQSAPSVEEIAEHWDAIVDTAHGFTTPASPHEELGGVIAAFPGPA</sequence>
<comment type="caution">
    <text evidence="4">The sequence shown here is derived from an EMBL/GenBank/DDBJ whole genome shotgun (WGS) entry which is preliminary data.</text>
</comment>
<evidence type="ECO:0000313" key="4">
    <source>
        <dbReference type="EMBL" id="MDE8653294.1"/>
    </source>
</evidence>
<reference evidence="4 5" key="1">
    <citation type="submission" date="2023-03" db="EMBL/GenBank/DDBJ databases">
        <title>NovoSphingobium album sp. nov. isolated from polycyclic aromatic hydrocarbons- and heavy-metal polluted soil.</title>
        <authorList>
            <person name="Liu Z."/>
            <person name="Wang K."/>
        </authorList>
    </citation>
    <scope>NUCLEOTIDE SEQUENCE [LARGE SCALE GENOMIC DNA]</scope>
    <source>
        <strain evidence="4 5">H3SJ31-1</strain>
    </source>
</reference>
<dbReference type="PROSITE" id="PS00061">
    <property type="entry name" value="ADH_SHORT"/>
    <property type="match status" value="1"/>
</dbReference>
<dbReference type="SUPFAM" id="SSF51735">
    <property type="entry name" value="NAD(P)-binding Rossmann-fold domains"/>
    <property type="match status" value="1"/>
</dbReference>
<dbReference type="Pfam" id="PF00106">
    <property type="entry name" value="adh_short"/>
    <property type="match status" value="1"/>
</dbReference>
<dbReference type="InterPro" id="IPR036291">
    <property type="entry name" value="NAD(P)-bd_dom_sf"/>
</dbReference>
<keyword evidence="2" id="KW-0560">Oxidoreductase</keyword>
<evidence type="ECO:0000256" key="2">
    <source>
        <dbReference type="ARBA" id="ARBA00023002"/>
    </source>
</evidence>
<proteinExistence type="inferred from homology"/>
<evidence type="ECO:0000256" key="3">
    <source>
        <dbReference type="RuleBase" id="RU000363"/>
    </source>
</evidence>
<gene>
    <name evidence="4" type="ORF">PYV00_16465</name>
</gene>
<organism evidence="4 5">
    <name type="scientific">Novosphingobium album</name>
    <name type="common">ex Liu et al. 2023</name>
    <dbReference type="NCBI Taxonomy" id="3031130"/>
    <lineage>
        <taxon>Bacteria</taxon>
        <taxon>Pseudomonadati</taxon>
        <taxon>Pseudomonadota</taxon>
        <taxon>Alphaproteobacteria</taxon>
        <taxon>Sphingomonadales</taxon>
        <taxon>Sphingomonadaceae</taxon>
        <taxon>Novosphingobium</taxon>
    </lineage>
</organism>
<protein>
    <submittedName>
        <fullName evidence="4">SDR family NAD(P)-dependent oxidoreductase</fullName>
    </submittedName>
</protein>
<dbReference type="PANTHER" id="PTHR45024">
    <property type="entry name" value="DEHYDROGENASES, SHORT CHAIN"/>
    <property type="match status" value="1"/>
</dbReference>
<keyword evidence="5" id="KW-1185">Reference proteome</keyword>
<dbReference type="InterPro" id="IPR002347">
    <property type="entry name" value="SDR_fam"/>
</dbReference>